<accession>A0A343JFG5</accession>
<dbReference type="GO" id="GO:0003697">
    <property type="term" value="F:single-stranded DNA binding"/>
    <property type="evidence" value="ECO:0007669"/>
    <property type="project" value="UniProtKB-UniRule"/>
</dbReference>
<sequence length="123" mass="14084">MNKIVLLGKLIKDPELRNVEGSDKIFTKFIIAVERNFKSSDGTRKSDLIPVTFWGRKAEVICEYMKRGSYISLSGRLRTGSYEDKEGKKKYIAEVIGEDFKFVNNRRGEKDSKSTENINNLAN</sequence>
<name>A0A343JFG5_9CLOT</name>
<dbReference type="KEGG" id="cia:BEN51_12650"/>
<proteinExistence type="inferred from homology"/>
<dbReference type="EMBL" id="CP016786">
    <property type="protein sequence ID" value="ASW44273.1"/>
    <property type="molecule type" value="Genomic_DNA"/>
</dbReference>
<keyword evidence="1 2" id="KW-0238">DNA-binding</keyword>
<evidence type="ECO:0000256" key="1">
    <source>
        <dbReference type="ARBA" id="ARBA00023125"/>
    </source>
</evidence>
<dbReference type="PANTHER" id="PTHR10302">
    <property type="entry name" value="SINGLE-STRANDED DNA-BINDING PROTEIN"/>
    <property type="match status" value="1"/>
</dbReference>
<organism evidence="4 5">
    <name type="scientific">Clostridium isatidis</name>
    <dbReference type="NCBI Taxonomy" id="182773"/>
    <lineage>
        <taxon>Bacteria</taxon>
        <taxon>Bacillati</taxon>
        <taxon>Bacillota</taxon>
        <taxon>Clostridia</taxon>
        <taxon>Eubacteriales</taxon>
        <taxon>Clostridiaceae</taxon>
        <taxon>Clostridium</taxon>
    </lineage>
</organism>
<dbReference type="NCBIfam" id="TIGR00621">
    <property type="entry name" value="ssb"/>
    <property type="match status" value="1"/>
</dbReference>
<dbReference type="InterPro" id="IPR000424">
    <property type="entry name" value="Primosome_PriB/ssb"/>
</dbReference>
<dbReference type="CDD" id="cd04496">
    <property type="entry name" value="SSB_OBF"/>
    <property type="match status" value="1"/>
</dbReference>
<dbReference type="Proteomes" id="UP000264883">
    <property type="component" value="Chromosome"/>
</dbReference>
<dbReference type="OrthoDB" id="9809878at2"/>
<dbReference type="Gene3D" id="2.40.50.140">
    <property type="entry name" value="Nucleic acid-binding proteins"/>
    <property type="match status" value="1"/>
</dbReference>
<dbReference type="InterPro" id="IPR012340">
    <property type="entry name" value="NA-bd_OB-fold"/>
</dbReference>
<dbReference type="AlphaFoldDB" id="A0A343JFG5"/>
<dbReference type="GO" id="GO:0006260">
    <property type="term" value="P:DNA replication"/>
    <property type="evidence" value="ECO:0007669"/>
    <property type="project" value="InterPro"/>
</dbReference>
<reference evidence="4 5" key="1">
    <citation type="submission" date="2016-08" db="EMBL/GenBank/DDBJ databases">
        <title>Complete Genome Sequence Of The Indigo Reducing Clostridium isatidis DSM15098.</title>
        <authorList>
            <person name="Little G.T."/>
            <person name="Minton N.P."/>
        </authorList>
    </citation>
    <scope>NUCLEOTIDE SEQUENCE [LARGE SCALE GENOMIC DNA]</scope>
    <source>
        <strain evidence="4 5">DSM 15098</strain>
    </source>
</reference>
<dbReference type="GO" id="GO:0009295">
    <property type="term" value="C:nucleoid"/>
    <property type="evidence" value="ECO:0007669"/>
    <property type="project" value="TreeGrafter"/>
</dbReference>
<evidence type="ECO:0000313" key="4">
    <source>
        <dbReference type="EMBL" id="ASW44273.1"/>
    </source>
</evidence>
<dbReference type="PROSITE" id="PS50935">
    <property type="entry name" value="SSB"/>
    <property type="match status" value="1"/>
</dbReference>
<comment type="caution">
    <text evidence="2">Lacks conserved residue(s) required for the propagation of feature annotation.</text>
</comment>
<dbReference type="HAMAP" id="MF_00984">
    <property type="entry name" value="SSB"/>
    <property type="match status" value="1"/>
</dbReference>
<dbReference type="RefSeq" id="WP_119866397.1">
    <property type="nucleotide sequence ID" value="NZ_CP016786.1"/>
</dbReference>
<evidence type="ECO:0000256" key="2">
    <source>
        <dbReference type="HAMAP-Rule" id="MF_00984"/>
    </source>
</evidence>
<gene>
    <name evidence="4" type="ORF">BEN51_12650</name>
</gene>
<evidence type="ECO:0000313" key="5">
    <source>
        <dbReference type="Proteomes" id="UP000264883"/>
    </source>
</evidence>
<dbReference type="InterPro" id="IPR011344">
    <property type="entry name" value="ssDNA-bd"/>
</dbReference>
<comment type="subunit">
    <text evidence="2">Homotetramer.</text>
</comment>
<dbReference type="Pfam" id="PF00436">
    <property type="entry name" value="SSB"/>
    <property type="match status" value="1"/>
</dbReference>
<dbReference type="SUPFAM" id="SSF50249">
    <property type="entry name" value="Nucleic acid-binding proteins"/>
    <property type="match status" value="1"/>
</dbReference>
<dbReference type="PIRSF" id="PIRSF002070">
    <property type="entry name" value="SSB"/>
    <property type="match status" value="1"/>
</dbReference>
<evidence type="ECO:0000256" key="3">
    <source>
        <dbReference type="PIRNR" id="PIRNR002070"/>
    </source>
</evidence>
<keyword evidence="5" id="KW-1185">Reference proteome</keyword>
<dbReference type="PANTHER" id="PTHR10302:SF27">
    <property type="entry name" value="SINGLE-STRANDED DNA-BINDING PROTEIN"/>
    <property type="match status" value="1"/>
</dbReference>
<protein>
    <recommendedName>
        <fullName evidence="2 3">Single-stranded DNA-binding protein</fullName>
        <shortName evidence="2">SSB</shortName>
    </recommendedName>
</protein>